<evidence type="ECO:0008006" key="2">
    <source>
        <dbReference type="Google" id="ProtNLM"/>
    </source>
</evidence>
<organism evidence="1">
    <name type="scientific">Bradyrhizobium sp. LLZ17</name>
    <dbReference type="NCBI Taxonomy" id="3239388"/>
    <lineage>
        <taxon>Bacteria</taxon>
        <taxon>Pseudomonadati</taxon>
        <taxon>Pseudomonadota</taxon>
        <taxon>Alphaproteobacteria</taxon>
        <taxon>Hyphomicrobiales</taxon>
        <taxon>Nitrobacteraceae</taxon>
        <taxon>Bradyrhizobium</taxon>
    </lineage>
</organism>
<name>A0AB39XGH8_9BRAD</name>
<proteinExistence type="predicted"/>
<gene>
    <name evidence="1" type="ORF">AB8Z38_24580</name>
</gene>
<accession>A0AB39XGH8</accession>
<sequence>MSRNNTRASACSQQDAAQIPAEFQQPPALDELRARKLVQRFALAPELARAVADLVFAAEARA</sequence>
<dbReference type="AlphaFoldDB" id="A0AB39XGH8"/>
<protein>
    <recommendedName>
        <fullName evidence="2">Transposase</fullName>
    </recommendedName>
</protein>
<reference evidence="1" key="1">
    <citation type="submission" date="2024-08" db="EMBL/GenBank/DDBJ databases">
        <authorList>
            <person name="Chaddad Z."/>
            <person name="Lamrabet M."/>
            <person name="Bouhnik O."/>
            <person name="Alami S."/>
            <person name="Wipf D."/>
            <person name="Courty P.E."/>
            <person name="Missbah El Idrissi M."/>
        </authorList>
    </citation>
    <scope>NUCLEOTIDE SEQUENCE</scope>
    <source>
        <strain evidence="1">LLZ17</strain>
    </source>
</reference>
<dbReference type="RefSeq" id="WP_369720335.1">
    <property type="nucleotide sequence ID" value="NZ_CP165734.1"/>
</dbReference>
<dbReference type="EMBL" id="CP165734">
    <property type="protein sequence ID" value="XDV55896.1"/>
    <property type="molecule type" value="Genomic_DNA"/>
</dbReference>
<evidence type="ECO:0000313" key="1">
    <source>
        <dbReference type="EMBL" id="XDV55896.1"/>
    </source>
</evidence>